<dbReference type="EMBL" id="LGRV01000003">
    <property type="protein sequence ID" value="KOS68772.1"/>
    <property type="molecule type" value="Genomic_DNA"/>
</dbReference>
<feature type="transmembrane region" description="Helical" evidence="1">
    <location>
        <begin position="46"/>
        <end position="68"/>
    </location>
</feature>
<accession>A0ABR5K225</accession>
<evidence type="ECO:0000256" key="1">
    <source>
        <dbReference type="SAM" id="Phobius"/>
    </source>
</evidence>
<reference evidence="3" key="1">
    <citation type="submission" date="2015-07" db="EMBL/GenBank/DDBJ databases">
        <title>Fjat-14205 dsm 2895.</title>
        <authorList>
            <person name="Liu B."/>
            <person name="Wang J."/>
            <person name="Zhu Y."/>
            <person name="Liu G."/>
            <person name="Chen Q."/>
            <person name="Chen Z."/>
            <person name="Lan J."/>
            <person name="Che J."/>
            <person name="Ge C."/>
            <person name="Shi H."/>
            <person name="Pan Z."/>
            <person name="Liu X."/>
        </authorList>
    </citation>
    <scope>NUCLEOTIDE SEQUENCE [LARGE SCALE GENOMIC DNA]</scope>
    <source>
        <strain evidence="3">DSM 25560</strain>
    </source>
</reference>
<dbReference type="Proteomes" id="UP000050668">
    <property type="component" value="Unassembled WGS sequence"/>
</dbReference>
<protein>
    <submittedName>
        <fullName evidence="2">Uncharacterized protein</fullName>
    </submittedName>
</protein>
<organism evidence="2 3">
    <name type="scientific">Lysinibacillus contaminans</name>
    <dbReference type="NCBI Taxonomy" id="1293441"/>
    <lineage>
        <taxon>Bacteria</taxon>
        <taxon>Bacillati</taxon>
        <taxon>Bacillota</taxon>
        <taxon>Bacilli</taxon>
        <taxon>Bacillales</taxon>
        <taxon>Bacillaceae</taxon>
        <taxon>Lysinibacillus</taxon>
    </lineage>
</organism>
<keyword evidence="1" id="KW-1133">Transmembrane helix</keyword>
<evidence type="ECO:0000313" key="2">
    <source>
        <dbReference type="EMBL" id="KOS68772.1"/>
    </source>
</evidence>
<evidence type="ECO:0000313" key="3">
    <source>
        <dbReference type="Proteomes" id="UP000050668"/>
    </source>
</evidence>
<comment type="caution">
    <text evidence="2">The sequence shown here is derived from an EMBL/GenBank/DDBJ whole genome shotgun (WGS) entry which is preliminary data.</text>
</comment>
<keyword evidence="1" id="KW-0472">Membrane</keyword>
<sequence>MQLESIFNSPSLSTQLFIILSIVSIIIGLCLIIFGFVRQKNLKKSTLATCCIIFGILVIVSHTIQIIVRMLL</sequence>
<gene>
    <name evidence="2" type="ORF">AEA09_09625</name>
</gene>
<keyword evidence="3" id="KW-1185">Reference proteome</keyword>
<keyword evidence="1" id="KW-0812">Transmembrane</keyword>
<feature type="transmembrane region" description="Helical" evidence="1">
    <location>
        <begin position="12"/>
        <end position="34"/>
    </location>
</feature>
<name>A0ABR5K225_9BACI</name>
<proteinExistence type="predicted"/>